<dbReference type="InterPro" id="IPR036388">
    <property type="entry name" value="WH-like_DNA-bd_sf"/>
</dbReference>
<evidence type="ECO:0000256" key="3">
    <source>
        <dbReference type="PROSITE-ProRule" id="PRU00169"/>
    </source>
</evidence>
<dbReference type="InterPro" id="IPR058245">
    <property type="entry name" value="NreC/VraR/RcsB-like_REC"/>
</dbReference>
<dbReference type="SUPFAM" id="SSF46894">
    <property type="entry name" value="C-terminal effector domain of the bipartite response regulators"/>
    <property type="match status" value="1"/>
</dbReference>
<dbReference type="PANTHER" id="PTHR43214:SF43">
    <property type="entry name" value="TWO-COMPONENT RESPONSE REGULATOR"/>
    <property type="match status" value="1"/>
</dbReference>
<evidence type="ECO:0000313" key="6">
    <source>
        <dbReference type="EMBL" id="AHB49349.1"/>
    </source>
</evidence>
<accession>V5SHD7</accession>
<dbReference type="PROSITE" id="PS50043">
    <property type="entry name" value="HTH_LUXR_2"/>
    <property type="match status" value="1"/>
</dbReference>
<dbReference type="SMART" id="SM00421">
    <property type="entry name" value="HTH_LUXR"/>
    <property type="match status" value="1"/>
</dbReference>
<evidence type="ECO:0000259" key="4">
    <source>
        <dbReference type="PROSITE" id="PS50043"/>
    </source>
</evidence>
<evidence type="ECO:0000259" key="5">
    <source>
        <dbReference type="PROSITE" id="PS50110"/>
    </source>
</evidence>
<dbReference type="Pfam" id="PF00072">
    <property type="entry name" value="Response_reg"/>
    <property type="match status" value="1"/>
</dbReference>
<dbReference type="InterPro" id="IPR011006">
    <property type="entry name" value="CheY-like_superfamily"/>
</dbReference>
<evidence type="ECO:0000256" key="2">
    <source>
        <dbReference type="ARBA" id="ARBA00023125"/>
    </source>
</evidence>
<feature type="domain" description="HTH luxR-type" evidence="4">
    <location>
        <begin position="147"/>
        <end position="212"/>
    </location>
</feature>
<dbReference type="Gene3D" id="1.10.10.10">
    <property type="entry name" value="Winged helix-like DNA-binding domain superfamily/Winged helix DNA-binding domain"/>
    <property type="match status" value="1"/>
</dbReference>
<dbReference type="InterPro" id="IPR001789">
    <property type="entry name" value="Sig_transdc_resp-reg_receiver"/>
</dbReference>
<gene>
    <name evidence="6" type="ORF">W911_14555</name>
</gene>
<dbReference type="PRINTS" id="PR00038">
    <property type="entry name" value="HTHLUXR"/>
</dbReference>
<protein>
    <submittedName>
        <fullName evidence="6">Response regulator receiver</fullName>
    </submittedName>
</protein>
<organism evidence="6 7">
    <name type="scientific">Hyphomicrobium nitrativorans NL23</name>
    <dbReference type="NCBI Taxonomy" id="1029756"/>
    <lineage>
        <taxon>Bacteria</taxon>
        <taxon>Pseudomonadati</taxon>
        <taxon>Pseudomonadota</taxon>
        <taxon>Alphaproteobacteria</taxon>
        <taxon>Hyphomicrobiales</taxon>
        <taxon>Hyphomicrobiaceae</taxon>
        <taxon>Hyphomicrobium</taxon>
    </lineage>
</organism>
<evidence type="ECO:0000313" key="7">
    <source>
        <dbReference type="Proteomes" id="UP000018542"/>
    </source>
</evidence>
<dbReference type="PATRIC" id="fig|1029756.8.peg.3032"/>
<dbReference type="EMBL" id="CP006912">
    <property type="protein sequence ID" value="AHB49349.1"/>
    <property type="molecule type" value="Genomic_DNA"/>
</dbReference>
<sequence>MQSAEQLRVLIIDDHPFVLQGCARILEEAEVARVLQSGGLADGYRQYRAHHPHVIIVDLSIKTAALGGLSFVRRLRLHDKKTPILVLSMHSDPMIIRRALEAGATGYLLKDAPSDEFLKAFHTVRSGKPYLSHEVASEIAFSETRLNQSPLQALTVRELQTLSLIAEGKSYGVIAEELNISYKTVANTTSQIKMKLGARSLPELMRIAIQHLPGPSGRRNRD</sequence>
<dbReference type="SUPFAM" id="SSF52172">
    <property type="entry name" value="CheY-like"/>
    <property type="match status" value="1"/>
</dbReference>
<dbReference type="InterPro" id="IPR039420">
    <property type="entry name" value="WalR-like"/>
</dbReference>
<dbReference type="Proteomes" id="UP000018542">
    <property type="component" value="Chromosome"/>
</dbReference>
<name>V5SHD7_9HYPH</name>
<proteinExistence type="predicted"/>
<dbReference type="PANTHER" id="PTHR43214">
    <property type="entry name" value="TWO-COMPONENT RESPONSE REGULATOR"/>
    <property type="match status" value="1"/>
</dbReference>
<reference evidence="6 7" key="1">
    <citation type="journal article" date="2014" name="Genome Announc.">
        <title>Complete Genome Sequence of Hyphomicrobium nitrativorans Strain NL23, a Denitrifying Bacterium Isolated from Biofilm of a Methanol-Fed Denitrification System Treating Seawater at the Montreal Biodome.</title>
        <authorList>
            <person name="Martineau C."/>
            <person name="Villeneuve C."/>
            <person name="Mauffrey F."/>
            <person name="Villemur R."/>
        </authorList>
    </citation>
    <scope>NUCLEOTIDE SEQUENCE [LARGE SCALE GENOMIC DNA]</scope>
    <source>
        <strain evidence="6">NL23</strain>
    </source>
</reference>
<keyword evidence="1 3" id="KW-0597">Phosphoprotein</keyword>
<evidence type="ECO:0000256" key="1">
    <source>
        <dbReference type="ARBA" id="ARBA00022553"/>
    </source>
</evidence>
<dbReference type="AlphaFoldDB" id="V5SHD7"/>
<dbReference type="GO" id="GO:0006355">
    <property type="term" value="P:regulation of DNA-templated transcription"/>
    <property type="evidence" value="ECO:0007669"/>
    <property type="project" value="InterPro"/>
</dbReference>
<dbReference type="InterPro" id="IPR016032">
    <property type="entry name" value="Sig_transdc_resp-reg_C-effctor"/>
</dbReference>
<dbReference type="STRING" id="1029756.W911_14555"/>
<dbReference type="OrthoDB" id="3678174at2"/>
<dbReference type="PROSITE" id="PS50110">
    <property type="entry name" value="RESPONSE_REGULATORY"/>
    <property type="match status" value="1"/>
</dbReference>
<dbReference type="Pfam" id="PF00196">
    <property type="entry name" value="GerE"/>
    <property type="match status" value="1"/>
</dbReference>
<dbReference type="GO" id="GO:0003677">
    <property type="term" value="F:DNA binding"/>
    <property type="evidence" value="ECO:0007669"/>
    <property type="project" value="UniProtKB-KW"/>
</dbReference>
<dbReference type="HOGENOM" id="CLU_000445_90_10_5"/>
<keyword evidence="2" id="KW-0238">DNA-binding</keyword>
<dbReference type="GO" id="GO:0000160">
    <property type="term" value="P:phosphorelay signal transduction system"/>
    <property type="evidence" value="ECO:0007669"/>
    <property type="project" value="InterPro"/>
</dbReference>
<dbReference type="Gene3D" id="3.40.50.2300">
    <property type="match status" value="1"/>
</dbReference>
<feature type="domain" description="Response regulatory" evidence="5">
    <location>
        <begin position="8"/>
        <end position="125"/>
    </location>
</feature>
<keyword evidence="7" id="KW-1185">Reference proteome</keyword>
<dbReference type="CDD" id="cd06170">
    <property type="entry name" value="LuxR_C_like"/>
    <property type="match status" value="1"/>
</dbReference>
<dbReference type="InterPro" id="IPR000792">
    <property type="entry name" value="Tscrpt_reg_LuxR_C"/>
</dbReference>
<dbReference type="SMART" id="SM00448">
    <property type="entry name" value="REC"/>
    <property type="match status" value="1"/>
</dbReference>
<feature type="modified residue" description="4-aspartylphosphate" evidence="3">
    <location>
        <position position="58"/>
    </location>
</feature>
<dbReference type="CDD" id="cd17535">
    <property type="entry name" value="REC_NarL-like"/>
    <property type="match status" value="1"/>
</dbReference>
<dbReference type="KEGG" id="hni:W911_14555"/>